<organism evidence="2 3">
    <name type="scientific">Micromonospora avicenniae</name>
    <dbReference type="NCBI Taxonomy" id="1198245"/>
    <lineage>
        <taxon>Bacteria</taxon>
        <taxon>Bacillati</taxon>
        <taxon>Actinomycetota</taxon>
        <taxon>Actinomycetes</taxon>
        <taxon>Micromonosporales</taxon>
        <taxon>Micromonosporaceae</taxon>
        <taxon>Micromonospora</taxon>
    </lineage>
</organism>
<protein>
    <submittedName>
        <fullName evidence="2">Cell wall assembly regulator SMI1</fullName>
    </submittedName>
</protein>
<evidence type="ECO:0000259" key="1">
    <source>
        <dbReference type="SMART" id="SM00860"/>
    </source>
</evidence>
<accession>A0A1N6ZV97</accession>
<dbReference type="EMBL" id="FTNF01000008">
    <property type="protein sequence ID" value="SIR30681.1"/>
    <property type="molecule type" value="Genomic_DNA"/>
</dbReference>
<reference evidence="2 3" key="1">
    <citation type="submission" date="2017-01" db="EMBL/GenBank/DDBJ databases">
        <authorList>
            <person name="Mah S.A."/>
            <person name="Swanson W.J."/>
            <person name="Moy G.W."/>
            <person name="Vacquier V.D."/>
        </authorList>
    </citation>
    <scope>NUCLEOTIDE SEQUENCE [LARGE SCALE GENOMIC DNA]</scope>
    <source>
        <strain evidence="2 3">DSM 45758</strain>
    </source>
</reference>
<keyword evidence="3" id="KW-1185">Reference proteome</keyword>
<evidence type="ECO:0000313" key="2">
    <source>
        <dbReference type="EMBL" id="SIR30681.1"/>
    </source>
</evidence>
<dbReference type="InterPro" id="IPR018958">
    <property type="entry name" value="Knr4/Smi1-like_dom"/>
</dbReference>
<evidence type="ECO:0000313" key="3">
    <source>
        <dbReference type="Proteomes" id="UP000186004"/>
    </source>
</evidence>
<gene>
    <name evidence="2" type="ORF">SAMN05444858_108121</name>
</gene>
<feature type="domain" description="Knr4/Smi1-like" evidence="1">
    <location>
        <begin position="35"/>
        <end position="187"/>
    </location>
</feature>
<name>A0A1N6ZV97_9ACTN</name>
<dbReference type="Gene3D" id="3.40.1580.10">
    <property type="entry name" value="SMI1/KNR4-like"/>
    <property type="match status" value="1"/>
</dbReference>
<dbReference type="InterPro" id="IPR051873">
    <property type="entry name" value="KNR4/SMI1_regulator"/>
</dbReference>
<proteinExistence type="predicted"/>
<dbReference type="SMART" id="SM00860">
    <property type="entry name" value="SMI1_KNR4"/>
    <property type="match status" value="1"/>
</dbReference>
<sequence>MTGHGTDEGVTEAWKRIEDGLRRVLPASLRHLAAPAEDQQIDAVEAALAQPLPPDLRASLRIHNGTTWPHAGSGQPSPVPLDWFYDTERIVERTRMWRDSHNPEPEWDDPQVWAYLVDKDLLRLNGPVRPVVGTAGAVVVGDMNGDVHWLLDFDPAPGGTPGQVVRVDVECSSWDVLAPSWAQLLVRYAEDLELFAADPDSSTLIIEQDLGPACEWGTASDLWATRPAWLQGVEARNPHL</sequence>
<dbReference type="AlphaFoldDB" id="A0A1N6ZV97"/>
<dbReference type="PANTHER" id="PTHR47432">
    <property type="entry name" value="CELL WALL ASSEMBLY REGULATOR SMI1"/>
    <property type="match status" value="1"/>
</dbReference>
<dbReference type="RefSeq" id="WP_076470955.1">
    <property type="nucleotide sequence ID" value="NZ_FTNF01000008.1"/>
</dbReference>
<dbReference type="InterPro" id="IPR037883">
    <property type="entry name" value="Knr4/Smi1-like_sf"/>
</dbReference>
<dbReference type="PANTHER" id="PTHR47432:SF1">
    <property type="entry name" value="CELL WALL ASSEMBLY REGULATOR SMI1"/>
    <property type="match status" value="1"/>
</dbReference>
<dbReference type="Proteomes" id="UP000186004">
    <property type="component" value="Unassembled WGS sequence"/>
</dbReference>
<dbReference type="SUPFAM" id="SSF160631">
    <property type="entry name" value="SMI1/KNR4-like"/>
    <property type="match status" value="1"/>
</dbReference>
<dbReference type="Pfam" id="PF09346">
    <property type="entry name" value="SMI1_KNR4"/>
    <property type="match status" value="1"/>
</dbReference>